<evidence type="ECO:0008006" key="5">
    <source>
        <dbReference type="Google" id="ProtNLM"/>
    </source>
</evidence>
<evidence type="ECO:0000256" key="2">
    <source>
        <dbReference type="SAM" id="Phobius"/>
    </source>
</evidence>
<dbReference type="OrthoDB" id="5596588at2759"/>
<feature type="transmembrane region" description="Helical" evidence="2">
    <location>
        <begin position="590"/>
        <end position="615"/>
    </location>
</feature>
<feature type="transmembrane region" description="Helical" evidence="2">
    <location>
        <begin position="211"/>
        <end position="232"/>
    </location>
</feature>
<feature type="region of interest" description="Disordered" evidence="1">
    <location>
        <begin position="373"/>
        <end position="447"/>
    </location>
</feature>
<dbReference type="RefSeq" id="XP_040744349.1">
    <property type="nucleotide sequence ID" value="XM_040883424.1"/>
</dbReference>
<keyword evidence="2" id="KW-0472">Membrane</keyword>
<dbReference type="EMBL" id="MCFD01000005">
    <property type="protein sequence ID" value="ORX70770.1"/>
    <property type="molecule type" value="Genomic_DNA"/>
</dbReference>
<keyword evidence="2" id="KW-1133">Transmembrane helix</keyword>
<feature type="compositionally biased region" description="Polar residues" evidence="1">
    <location>
        <begin position="950"/>
        <end position="968"/>
    </location>
</feature>
<evidence type="ECO:0000313" key="4">
    <source>
        <dbReference type="Proteomes" id="UP000193922"/>
    </source>
</evidence>
<proteinExistence type="predicted"/>
<sequence length="1364" mass="149882">MSFAFRRHLDTPTATQSDSAQTAMACAFSLFQASSTCPLHAAPAVDFLSDMKRRNEQDSDHRNIMTPEFRAFCVSVREHVICGFVLLTFFILSYIAVRRACAAQVQKHGRSKQRYLTTPYSSVFRARQVPQILASIGLASVSMLAMLLAVTVALSNVMDFGDPRHLATWRTWLLPHTLLVPGERQTGALANSNWTGPQGAHDFPPVLRRLWLYQSSVSITSSVFLLPMGVLFEGTSQRMPVLRRVLVALARWLAAAGMLLGMWTLLCTRSSYMYGLGLYQPFAADAATMRYSVYYAACVFAALPTVLLVAPRGTWALFSWLRCCVGQTNEMRHRTMQRFAQLKREQQRIESCLRKTISSWKWEQLRDSEEADIVEGSRSNSNNNSNNNNSSSNSSNNSDSETLGFETMTKKQDSPSVTISKCMPVGRPPRHPLLHPTAGSQPQLGFGSLRSRVAGTKRQPIFETSPEPPLSRSSATVRSASADRLKEAGLRSNASFSRLASYFTEQADISNIGLDGVNMVRAVRSAQRKRAMERAREMQRLARQIREYHARLLFVRGELSRIEDSGVLNGGNRGGVPRSKRSAKQIMVDVVRNASAVLLTALANVCWLLVVLQIARGALSALFVGEPDLTQRFTYFLPALPMADSFSDGTPKPSRGESSLQLALPFAQLAMPPIITLCQMVSSGLLFTVVMFGVLSFGSSVEESVHPLRFLITSYAGRVLRARQWHWLPHVLLSSEVLDAINPVPKQSGSTIALQQEIPSKMVGRTSRVFYSSSTDLTSFYRGVQRESLAHYPVTSIGVLSDDVLQAKAWGRRVFLLWAQRRSPVTSKQLLAYVWIVTCLAMTWPGVLRTTGLISERAYLLPTASLVQPLWTRYSNEEPVELHPVNSLKCGARRELVEPQRVSDDGQDKPSGREFDKHGPAAPEVAHKVAVVDMPSGAVSGATADAMPTNAPSASRQPPRTSSASGMRTVTRRALVEALTSETPLRLVVKCVLELLHVCSPHSSVSMGAMIWVSWPDLIVPLTPTTIDLQLGFLPQLSAVEVPQFAYGVPPRLAEWYAMLVRVEMGSSSGLPQDADGTPYMVQKWAPVVGTQRRPHVRRLSGSARLVGAIGNGVATVVTQVAWLVRVCTGLLAACLRETAVGSVLQMYWDFWRLVVGPTVPYLQTVWSGMWLGVQWLGGVLAGGVLDGTFANQPMAVTGAGSMVPAVFLPMYWASLAARKGPAVQRLRPELWPHAFLGSNNYVYWDDMLDQPVVLAGPQMQAIQQRRPGEAEGSQTKGTLSDIIGADPVDSSAGSERTEGRRRQLVAVAQAPAAVEEPAAVVVRPVRKVWTAFDWLLAVYRVVLGVLAGRAMFARSRQVPILSL</sequence>
<feature type="region of interest" description="Disordered" evidence="1">
    <location>
        <begin position="1264"/>
        <end position="1300"/>
    </location>
</feature>
<feature type="transmembrane region" description="Helical" evidence="2">
    <location>
        <begin position="674"/>
        <end position="697"/>
    </location>
</feature>
<gene>
    <name evidence="3" type="ORF">DL89DRAFT_139892</name>
</gene>
<accession>A0A1Y1WB55</accession>
<feature type="compositionally biased region" description="Low complexity" evidence="1">
    <location>
        <begin position="379"/>
        <end position="398"/>
    </location>
</feature>
<keyword evidence="4" id="KW-1185">Reference proteome</keyword>
<feature type="region of interest" description="Disordered" evidence="1">
    <location>
        <begin position="940"/>
        <end position="969"/>
    </location>
</feature>
<evidence type="ECO:0000256" key="1">
    <source>
        <dbReference type="SAM" id="MobiDB-lite"/>
    </source>
</evidence>
<feature type="region of interest" description="Disordered" evidence="1">
    <location>
        <begin position="894"/>
        <end position="921"/>
    </location>
</feature>
<comment type="caution">
    <text evidence="3">The sequence shown here is derived from an EMBL/GenBank/DDBJ whole genome shotgun (WGS) entry which is preliminary data.</text>
</comment>
<feature type="transmembrane region" description="Helical" evidence="2">
    <location>
        <begin position="292"/>
        <end position="310"/>
    </location>
</feature>
<reference evidence="3 4" key="1">
    <citation type="submission" date="2016-07" db="EMBL/GenBank/DDBJ databases">
        <title>Pervasive Adenine N6-methylation of Active Genes in Fungi.</title>
        <authorList>
            <consortium name="DOE Joint Genome Institute"/>
            <person name="Mondo S.J."/>
            <person name="Dannebaum R.O."/>
            <person name="Kuo R.C."/>
            <person name="Labutti K."/>
            <person name="Haridas S."/>
            <person name="Kuo A."/>
            <person name="Salamov A."/>
            <person name="Ahrendt S.R."/>
            <person name="Lipzen A."/>
            <person name="Sullivan W."/>
            <person name="Andreopoulos W.B."/>
            <person name="Clum A."/>
            <person name="Lindquist E."/>
            <person name="Daum C."/>
            <person name="Ramamoorthy G.K."/>
            <person name="Gryganskyi A."/>
            <person name="Culley D."/>
            <person name="Magnuson J.K."/>
            <person name="James T.Y."/>
            <person name="O'Malley M.A."/>
            <person name="Stajich J.E."/>
            <person name="Spatafora J.W."/>
            <person name="Visel A."/>
            <person name="Grigoriev I.V."/>
        </authorList>
    </citation>
    <scope>NUCLEOTIDE SEQUENCE [LARGE SCALE GENOMIC DNA]</scope>
    <source>
        <strain evidence="3 4">ATCC 12442</strain>
    </source>
</reference>
<name>A0A1Y1WB55_9FUNG</name>
<feature type="transmembrane region" description="Helical" evidence="2">
    <location>
        <begin position="76"/>
        <end position="97"/>
    </location>
</feature>
<evidence type="ECO:0000313" key="3">
    <source>
        <dbReference type="EMBL" id="ORX70770.1"/>
    </source>
</evidence>
<dbReference type="Proteomes" id="UP000193922">
    <property type="component" value="Unassembled WGS sequence"/>
</dbReference>
<organism evidence="3 4">
    <name type="scientific">Linderina pennispora</name>
    <dbReference type="NCBI Taxonomy" id="61395"/>
    <lineage>
        <taxon>Eukaryota</taxon>
        <taxon>Fungi</taxon>
        <taxon>Fungi incertae sedis</taxon>
        <taxon>Zoopagomycota</taxon>
        <taxon>Kickxellomycotina</taxon>
        <taxon>Kickxellomycetes</taxon>
        <taxon>Kickxellales</taxon>
        <taxon>Kickxellaceae</taxon>
        <taxon>Linderina</taxon>
    </lineage>
</organism>
<feature type="transmembrane region" description="Helical" evidence="2">
    <location>
        <begin position="252"/>
        <end position="272"/>
    </location>
</feature>
<dbReference type="GeneID" id="63800072"/>
<keyword evidence="2" id="KW-0812">Transmembrane</keyword>
<protein>
    <recommendedName>
        <fullName evidence="5">Transmembrane protein</fullName>
    </recommendedName>
</protein>
<feature type="transmembrane region" description="Helical" evidence="2">
    <location>
        <begin position="830"/>
        <end position="848"/>
    </location>
</feature>
<feature type="transmembrane region" description="Helical" evidence="2">
    <location>
        <begin position="132"/>
        <end position="154"/>
    </location>
</feature>
<feature type="compositionally biased region" description="Basic and acidic residues" evidence="1">
    <location>
        <begin position="894"/>
        <end position="919"/>
    </location>
</feature>